<dbReference type="Proteomes" id="UP001239111">
    <property type="component" value="Chromosome 1"/>
</dbReference>
<evidence type="ECO:0000313" key="2">
    <source>
        <dbReference type="Proteomes" id="UP001239111"/>
    </source>
</evidence>
<name>A0ACC2PTM3_9HYME</name>
<protein>
    <submittedName>
        <fullName evidence="1">Uncharacterized protein</fullName>
    </submittedName>
</protein>
<sequence>MEFLKKNTVGSMQYDDAEMSHSPNLSPSKRRRSIATQKVIESNIEENDDEAERMARRERSDGSSPSTWASGCERRQSTFGLSAISGLSASEMSNQIAQCIKLSAENKINDKNAFQLKMIDFLVYTLKKQDPNMTNLQMASASLDASAKIYGFRVDKVHSDLLKIIGMCKQDKKDDDQNNGSEHDTDLALDKNEAQMKKRKRNRSHIISSSEALRGHIETYDPSLLATCQREAQTSDLLFQASLPQHELGTVALNLYNDVILDKVQYDHLLQLQVISSTIAECNDHSICHSYSVFKFVDWSPDNEEEESESFIDEVEGDYHFDLDAAVLDENKTDNGIVMDWEDKYEERCEKSTPLNRIENIIDFQDMIANNPNPNATYEYSYLQKSYRIHWAGPSHWKITLHKCSGASRVIETCKQNAVRKKREIDLCFTIDIKREDEIKFDLVNRQTKLTSKTTKSIWSEEKVTFPQQVLYDSKPFHIFFNKPSENSKVDIDDQLENHDSHGHFLAEDSVDENLDFAIPNDQELRGIDTEADVTSRNHAPDSNLPIVHHHGAFVGDNLVSIPKLTDRIFIPYSQRAKKVDMRQLKKAIWKNLKMSLDDRVRDNPDNSFMIKCNDIELGENGFTNLYSKLPRMLSKVNVDSLSPAIAFVSLLHIANEKNLAIKRNHDLSDLIVSMKEICP</sequence>
<gene>
    <name evidence="1" type="ORF">QAD02_021762</name>
</gene>
<evidence type="ECO:0000313" key="1">
    <source>
        <dbReference type="EMBL" id="KAJ8685969.1"/>
    </source>
</evidence>
<comment type="caution">
    <text evidence="1">The sequence shown here is derived from an EMBL/GenBank/DDBJ whole genome shotgun (WGS) entry which is preliminary data.</text>
</comment>
<reference evidence="1" key="1">
    <citation type="submission" date="2023-04" db="EMBL/GenBank/DDBJ databases">
        <title>A chromosome-level genome assembly of the parasitoid wasp Eretmocerus hayati.</title>
        <authorList>
            <person name="Zhong Y."/>
            <person name="Liu S."/>
            <person name="Liu Y."/>
        </authorList>
    </citation>
    <scope>NUCLEOTIDE SEQUENCE</scope>
    <source>
        <strain evidence="1">ZJU_SS_LIU_2023</strain>
    </source>
</reference>
<proteinExistence type="predicted"/>
<keyword evidence="2" id="KW-1185">Reference proteome</keyword>
<organism evidence="1 2">
    <name type="scientific">Eretmocerus hayati</name>
    <dbReference type="NCBI Taxonomy" id="131215"/>
    <lineage>
        <taxon>Eukaryota</taxon>
        <taxon>Metazoa</taxon>
        <taxon>Ecdysozoa</taxon>
        <taxon>Arthropoda</taxon>
        <taxon>Hexapoda</taxon>
        <taxon>Insecta</taxon>
        <taxon>Pterygota</taxon>
        <taxon>Neoptera</taxon>
        <taxon>Endopterygota</taxon>
        <taxon>Hymenoptera</taxon>
        <taxon>Apocrita</taxon>
        <taxon>Proctotrupomorpha</taxon>
        <taxon>Chalcidoidea</taxon>
        <taxon>Aphelinidae</taxon>
        <taxon>Aphelininae</taxon>
        <taxon>Eretmocerus</taxon>
    </lineage>
</organism>
<accession>A0ACC2PTM3</accession>
<dbReference type="EMBL" id="CM056741">
    <property type="protein sequence ID" value="KAJ8685969.1"/>
    <property type="molecule type" value="Genomic_DNA"/>
</dbReference>